<gene>
    <name evidence="2" type="ORF">DAPPUDRAFT_330601</name>
</gene>
<evidence type="ECO:0000313" key="3">
    <source>
        <dbReference type="Proteomes" id="UP000000305"/>
    </source>
</evidence>
<feature type="domain" description="Transposable element P transposase-like GTP-binding insertion" evidence="1">
    <location>
        <begin position="153"/>
        <end position="210"/>
    </location>
</feature>
<name>E9HK26_DAPPU</name>
<keyword evidence="3" id="KW-1185">Reference proteome</keyword>
<sequence length="212" mass="24158">MPSHKCILEQDFKAVKIGMKKQLESYKKRHDTEKPGAQELNSNSEPMEVMYSLIELEEDSEPIEATTSFIVSNEDVTTLPVAEANNLVVLPIENLDISKEETETVVSLENNERQTITNSNVAVKLSKLKDDVVNLSANQLDEKVKHLTYGYAGTAARFIYYERLHKLEKKNHFRRAHHKLTDSHINPTNFEKMNVAKAAQLLSDTVAHNIRR</sequence>
<protein>
    <recommendedName>
        <fullName evidence="1">Transposable element P transposase-like GTP-binding insertion domain-containing protein</fullName>
    </recommendedName>
</protein>
<dbReference type="OrthoDB" id="8948150at2759"/>
<dbReference type="Pfam" id="PF21788">
    <property type="entry name" value="TNP-like_GBD"/>
    <property type="match status" value="1"/>
</dbReference>
<dbReference type="InterPro" id="IPR048366">
    <property type="entry name" value="TNP-like_GBD"/>
</dbReference>
<dbReference type="KEGG" id="dpx:DAPPUDRAFT_330601"/>
<accession>E9HK26</accession>
<proteinExistence type="predicted"/>
<evidence type="ECO:0000313" key="2">
    <source>
        <dbReference type="EMBL" id="EFX67920.1"/>
    </source>
</evidence>
<dbReference type="HOGENOM" id="CLU_1300783_0_0_1"/>
<dbReference type="Proteomes" id="UP000000305">
    <property type="component" value="Unassembled WGS sequence"/>
</dbReference>
<dbReference type="AlphaFoldDB" id="E9HK26"/>
<dbReference type="EMBL" id="GL732666">
    <property type="protein sequence ID" value="EFX67920.1"/>
    <property type="molecule type" value="Genomic_DNA"/>
</dbReference>
<reference evidence="2 3" key="1">
    <citation type="journal article" date="2011" name="Science">
        <title>The ecoresponsive genome of Daphnia pulex.</title>
        <authorList>
            <person name="Colbourne J.K."/>
            <person name="Pfrender M.E."/>
            <person name="Gilbert D."/>
            <person name="Thomas W.K."/>
            <person name="Tucker A."/>
            <person name="Oakley T.H."/>
            <person name="Tokishita S."/>
            <person name="Aerts A."/>
            <person name="Arnold G.J."/>
            <person name="Basu M.K."/>
            <person name="Bauer D.J."/>
            <person name="Caceres C.E."/>
            <person name="Carmel L."/>
            <person name="Casola C."/>
            <person name="Choi J.H."/>
            <person name="Detter J.C."/>
            <person name="Dong Q."/>
            <person name="Dusheyko S."/>
            <person name="Eads B.D."/>
            <person name="Frohlich T."/>
            <person name="Geiler-Samerotte K.A."/>
            <person name="Gerlach D."/>
            <person name="Hatcher P."/>
            <person name="Jogdeo S."/>
            <person name="Krijgsveld J."/>
            <person name="Kriventseva E.V."/>
            <person name="Kultz D."/>
            <person name="Laforsch C."/>
            <person name="Lindquist E."/>
            <person name="Lopez J."/>
            <person name="Manak J.R."/>
            <person name="Muller J."/>
            <person name="Pangilinan J."/>
            <person name="Patwardhan R.P."/>
            <person name="Pitluck S."/>
            <person name="Pritham E.J."/>
            <person name="Rechtsteiner A."/>
            <person name="Rho M."/>
            <person name="Rogozin I.B."/>
            <person name="Sakarya O."/>
            <person name="Salamov A."/>
            <person name="Schaack S."/>
            <person name="Shapiro H."/>
            <person name="Shiga Y."/>
            <person name="Skalitzky C."/>
            <person name="Smith Z."/>
            <person name="Souvorov A."/>
            <person name="Sung W."/>
            <person name="Tang Z."/>
            <person name="Tsuchiya D."/>
            <person name="Tu H."/>
            <person name="Vos H."/>
            <person name="Wang M."/>
            <person name="Wolf Y.I."/>
            <person name="Yamagata H."/>
            <person name="Yamada T."/>
            <person name="Ye Y."/>
            <person name="Shaw J.R."/>
            <person name="Andrews J."/>
            <person name="Crease T.J."/>
            <person name="Tang H."/>
            <person name="Lucas S.M."/>
            <person name="Robertson H.M."/>
            <person name="Bork P."/>
            <person name="Koonin E.V."/>
            <person name="Zdobnov E.M."/>
            <person name="Grigoriev I.V."/>
            <person name="Lynch M."/>
            <person name="Boore J.L."/>
        </authorList>
    </citation>
    <scope>NUCLEOTIDE SEQUENCE [LARGE SCALE GENOMIC DNA]</scope>
</reference>
<evidence type="ECO:0000259" key="1">
    <source>
        <dbReference type="Pfam" id="PF21788"/>
    </source>
</evidence>
<dbReference type="InParanoid" id="E9HK26"/>
<organism evidence="2 3">
    <name type="scientific">Daphnia pulex</name>
    <name type="common">Water flea</name>
    <dbReference type="NCBI Taxonomy" id="6669"/>
    <lineage>
        <taxon>Eukaryota</taxon>
        <taxon>Metazoa</taxon>
        <taxon>Ecdysozoa</taxon>
        <taxon>Arthropoda</taxon>
        <taxon>Crustacea</taxon>
        <taxon>Branchiopoda</taxon>
        <taxon>Diplostraca</taxon>
        <taxon>Cladocera</taxon>
        <taxon>Anomopoda</taxon>
        <taxon>Daphniidae</taxon>
        <taxon>Daphnia</taxon>
    </lineage>
</organism>